<dbReference type="RefSeq" id="WP_249587418.1">
    <property type="nucleotide sequence ID" value="NZ_BAAAQL010000032.1"/>
</dbReference>
<feature type="region of interest" description="Disordered" evidence="1">
    <location>
        <begin position="1"/>
        <end position="20"/>
    </location>
</feature>
<sequence length="89" mass="9531">MTDHSQRQATEGTAHTSDAEAVVDDLGIGALVVDESRQRLGRIMGCYLSRVHLRPPGGGLEWQASPEYVRAARPSEIVSVPAQARGCTS</sequence>
<dbReference type="Proteomes" id="UP000829992">
    <property type="component" value="Chromosome"/>
</dbReference>
<organism evidence="2 3">
    <name type="scientific">Streptomyces durmitorensis</name>
    <dbReference type="NCBI Taxonomy" id="319947"/>
    <lineage>
        <taxon>Bacteria</taxon>
        <taxon>Bacillati</taxon>
        <taxon>Actinomycetota</taxon>
        <taxon>Actinomycetes</taxon>
        <taxon>Kitasatosporales</taxon>
        <taxon>Streptomycetaceae</taxon>
        <taxon>Streptomyces</taxon>
    </lineage>
</organism>
<gene>
    <name evidence="2" type="ORF">M4V62_12970</name>
</gene>
<proteinExistence type="predicted"/>
<reference evidence="2 3" key="1">
    <citation type="submission" date="2022-05" db="EMBL/GenBank/DDBJ databases">
        <authorList>
            <person name="Zhou X."/>
            <person name="Li K."/>
            <person name="Man Y."/>
        </authorList>
    </citation>
    <scope>NUCLEOTIDE SEQUENCE [LARGE SCALE GENOMIC DNA]</scope>
    <source>
        <strain evidence="2 3">MS405</strain>
    </source>
</reference>
<keyword evidence="3" id="KW-1185">Reference proteome</keyword>
<evidence type="ECO:0000313" key="3">
    <source>
        <dbReference type="Proteomes" id="UP000829992"/>
    </source>
</evidence>
<dbReference type="EMBL" id="CP097289">
    <property type="protein sequence ID" value="UQT55939.1"/>
    <property type="molecule type" value="Genomic_DNA"/>
</dbReference>
<protein>
    <recommendedName>
        <fullName evidence="4">PRC-barrel domain-containing protein</fullName>
    </recommendedName>
</protein>
<evidence type="ECO:0000256" key="1">
    <source>
        <dbReference type="SAM" id="MobiDB-lite"/>
    </source>
</evidence>
<name>A0ABY4PRU2_9ACTN</name>
<accession>A0ABY4PRU2</accession>
<evidence type="ECO:0008006" key="4">
    <source>
        <dbReference type="Google" id="ProtNLM"/>
    </source>
</evidence>
<feature type="compositionally biased region" description="Polar residues" evidence="1">
    <location>
        <begin position="7"/>
        <end position="16"/>
    </location>
</feature>
<evidence type="ECO:0000313" key="2">
    <source>
        <dbReference type="EMBL" id="UQT55939.1"/>
    </source>
</evidence>